<feature type="compositionally biased region" description="Basic and acidic residues" evidence="1">
    <location>
        <begin position="362"/>
        <end position="385"/>
    </location>
</feature>
<evidence type="ECO:0000313" key="2">
    <source>
        <dbReference type="EMBL" id="KAL1276187.1"/>
    </source>
</evidence>
<evidence type="ECO:0000313" key="3">
    <source>
        <dbReference type="Proteomes" id="UP001558613"/>
    </source>
</evidence>
<dbReference type="PANTHER" id="PTHR37162:SF1">
    <property type="entry name" value="BED-TYPE DOMAIN-CONTAINING PROTEIN"/>
    <property type="match status" value="1"/>
</dbReference>
<reference evidence="2 3" key="1">
    <citation type="submission" date="2023-09" db="EMBL/GenBank/DDBJ databases">
        <authorList>
            <person name="Wang M."/>
        </authorList>
    </citation>
    <scope>NUCLEOTIDE SEQUENCE [LARGE SCALE GENOMIC DNA]</scope>
    <source>
        <strain evidence="2">GT-2023</strain>
        <tissue evidence="2">Liver</tissue>
    </source>
</reference>
<evidence type="ECO:0000256" key="1">
    <source>
        <dbReference type="SAM" id="MobiDB-lite"/>
    </source>
</evidence>
<organism evidence="2 3">
    <name type="scientific">Cirrhinus molitorella</name>
    <name type="common">mud carp</name>
    <dbReference type="NCBI Taxonomy" id="172907"/>
    <lineage>
        <taxon>Eukaryota</taxon>
        <taxon>Metazoa</taxon>
        <taxon>Chordata</taxon>
        <taxon>Craniata</taxon>
        <taxon>Vertebrata</taxon>
        <taxon>Euteleostomi</taxon>
        <taxon>Actinopterygii</taxon>
        <taxon>Neopterygii</taxon>
        <taxon>Teleostei</taxon>
        <taxon>Ostariophysi</taxon>
        <taxon>Cypriniformes</taxon>
        <taxon>Cyprinidae</taxon>
        <taxon>Labeoninae</taxon>
        <taxon>Labeonini</taxon>
        <taxon>Cirrhinus</taxon>
    </lineage>
</organism>
<keyword evidence="3" id="KW-1185">Reference proteome</keyword>
<accession>A0ABR3NH50</accession>
<dbReference type="PANTHER" id="PTHR37162">
    <property type="entry name" value="HAT FAMILY DIMERISATION DOMAINCONTAINING PROTEIN-RELATED"/>
    <property type="match status" value="1"/>
</dbReference>
<feature type="region of interest" description="Disordered" evidence="1">
    <location>
        <begin position="173"/>
        <end position="208"/>
    </location>
</feature>
<sequence>MATICKICAGPIEPPDQHDHCVACLGLVHAEAALDDSNCGHCADLPARVLRARHDVARGLFGVRPAAASVPLVGPPSPDGESIALPPRRPQQSPRSPVSFSEDCFRAPSDIGGFVSFGQEEEVDLMSISASEREDWAGSEADQLDSAGTPDLQEELMRVLSKAVQELELTWSPPEEPARSKLDSWSRMSGRKHGVPGGSTKASGGARDATLARRRLLSRLPDGRKRGGECVGSPAPKRPNRCGTAHPASERCRAAAYTGYCAARAGASDDRATKAAVSVSERMGKYSGNLALVTRCDSAWAKEKGSFCRIKLHFEQVSKMSRRRPLPGQNQNLLFYLKNQPSEKRQKNTMAEQPEQLVEMTRQTEEQHTGQREQETGQIDAHAEEQQTGQMEEDTEGQKDKTPPIQQQGQKSRALAGAATYRCIFKNEWTSSWPFITRGSLNTHYWCALCHIENSCCHQGVADVVRHIKSKGHQEKQKALQSTATISQYAMPIPSVGGMSAQEVKTRRAEVKVTAGLVVHNVPLAFADHLGPLLKECFGDSKTAQEYRCARTKSSCITNEALAPYFTQQLVKEMKKAPYTLVTDGSNDTGISQTI</sequence>
<name>A0ABR3NH50_9TELE</name>
<dbReference type="Proteomes" id="UP001558613">
    <property type="component" value="Unassembled WGS sequence"/>
</dbReference>
<proteinExistence type="predicted"/>
<comment type="caution">
    <text evidence="2">The sequence shown here is derived from an EMBL/GenBank/DDBJ whole genome shotgun (WGS) entry which is preliminary data.</text>
</comment>
<feature type="region of interest" description="Disordered" evidence="1">
    <location>
        <begin position="360"/>
        <end position="413"/>
    </location>
</feature>
<feature type="region of interest" description="Disordered" evidence="1">
    <location>
        <begin position="222"/>
        <end position="246"/>
    </location>
</feature>
<dbReference type="EMBL" id="JAYMGO010000004">
    <property type="protein sequence ID" value="KAL1276187.1"/>
    <property type="molecule type" value="Genomic_DNA"/>
</dbReference>
<feature type="region of interest" description="Disordered" evidence="1">
    <location>
        <begin position="68"/>
        <end position="100"/>
    </location>
</feature>
<gene>
    <name evidence="2" type="ORF">QQF64_035810</name>
</gene>
<protein>
    <submittedName>
        <fullName evidence="2">Uncharacterized protein</fullName>
    </submittedName>
</protein>